<dbReference type="AlphaFoldDB" id="A0A2N8T032"/>
<protein>
    <submittedName>
        <fullName evidence="2">Uncharacterized protein</fullName>
    </submittedName>
</protein>
<sequence length="100" mass="11057">MTQRTDIFKLVRQSLPRPSGRLVPVATSSVRLVGSKVTERLAGWLSAIRRPFSGPLVSGSGAIMRRAKWFVKCFVVLFCCHYICPNRAYVAPQPNPGSLP</sequence>
<comment type="caution">
    <text evidence="2">The sequence shown here is derived from an EMBL/GenBank/DDBJ whole genome shotgun (WGS) entry which is preliminary data.</text>
</comment>
<feature type="transmembrane region" description="Helical" evidence="1">
    <location>
        <begin position="69"/>
        <end position="90"/>
    </location>
</feature>
<gene>
    <name evidence="2" type="ORF">CXL00_03360</name>
</gene>
<dbReference type="EMBL" id="POUW01000001">
    <property type="protein sequence ID" value="PNG08097.1"/>
    <property type="molecule type" value="Genomic_DNA"/>
</dbReference>
<evidence type="ECO:0000313" key="3">
    <source>
        <dbReference type="Proteomes" id="UP000235897"/>
    </source>
</evidence>
<keyword evidence="1" id="KW-0812">Transmembrane</keyword>
<accession>A0A2N8T032</accession>
<dbReference type="Proteomes" id="UP000235897">
    <property type="component" value="Unassembled WGS sequence"/>
</dbReference>
<reference evidence="2 3" key="1">
    <citation type="submission" date="2018-01" db="EMBL/GenBank/DDBJ databases">
        <title>Denitrification phenotypes of diverse strains of Pseudomonas stutzeri.</title>
        <authorList>
            <person name="Milligan D.A."/>
            <person name="Bergaust L."/>
            <person name="Bakken L.R."/>
            <person name="Frostegard A."/>
        </authorList>
    </citation>
    <scope>NUCLEOTIDE SEQUENCE [LARGE SCALE GENOMIC DNA]</scope>
    <source>
        <strain evidence="2 3">28a3</strain>
    </source>
</reference>
<organism evidence="2 3">
    <name type="scientific">Stutzerimonas stutzeri</name>
    <name type="common">Pseudomonas stutzeri</name>
    <dbReference type="NCBI Taxonomy" id="316"/>
    <lineage>
        <taxon>Bacteria</taxon>
        <taxon>Pseudomonadati</taxon>
        <taxon>Pseudomonadota</taxon>
        <taxon>Gammaproteobacteria</taxon>
        <taxon>Pseudomonadales</taxon>
        <taxon>Pseudomonadaceae</taxon>
        <taxon>Stutzerimonas</taxon>
    </lineage>
</organism>
<keyword evidence="1" id="KW-0472">Membrane</keyword>
<dbReference type="OrthoDB" id="7003966at2"/>
<name>A0A2N8T032_STUST</name>
<evidence type="ECO:0000256" key="1">
    <source>
        <dbReference type="SAM" id="Phobius"/>
    </source>
</evidence>
<keyword evidence="1" id="KW-1133">Transmembrane helix</keyword>
<proteinExistence type="predicted"/>
<evidence type="ECO:0000313" key="2">
    <source>
        <dbReference type="EMBL" id="PNG08097.1"/>
    </source>
</evidence>